<reference evidence="2 3" key="1">
    <citation type="journal article" date="2019" name="Nat. Ecol. Evol.">
        <title>Megaphylogeny resolves global patterns of mushroom evolution.</title>
        <authorList>
            <person name="Varga T."/>
            <person name="Krizsan K."/>
            <person name="Foldi C."/>
            <person name="Dima B."/>
            <person name="Sanchez-Garcia M."/>
            <person name="Sanchez-Ramirez S."/>
            <person name="Szollosi G.J."/>
            <person name="Szarkandi J.G."/>
            <person name="Papp V."/>
            <person name="Albert L."/>
            <person name="Andreopoulos W."/>
            <person name="Angelini C."/>
            <person name="Antonin V."/>
            <person name="Barry K.W."/>
            <person name="Bougher N.L."/>
            <person name="Buchanan P."/>
            <person name="Buyck B."/>
            <person name="Bense V."/>
            <person name="Catcheside P."/>
            <person name="Chovatia M."/>
            <person name="Cooper J."/>
            <person name="Damon W."/>
            <person name="Desjardin D."/>
            <person name="Finy P."/>
            <person name="Geml J."/>
            <person name="Haridas S."/>
            <person name="Hughes K."/>
            <person name="Justo A."/>
            <person name="Karasinski D."/>
            <person name="Kautmanova I."/>
            <person name="Kiss B."/>
            <person name="Kocsube S."/>
            <person name="Kotiranta H."/>
            <person name="LaButti K.M."/>
            <person name="Lechner B.E."/>
            <person name="Liimatainen K."/>
            <person name="Lipzen A."/>
            <person name="Lukacs Z."/>
            <person name="Mihaltcheva S."/>
            <person name="Morgado L.N."/>
            <person name="Niskanen T."/>
            <person name="Noordeloos M.E."/>
            <person name="Ohm R.A."/>
            <person name="Ortiz-Santana B."/>
            <person name="Ovrebo C."/>
            <person name="Racz N."/>
            <person name="Riley R."/>
            <person name="Savchenko A."/>
            <person name="Shiryaev A."/>
            <person name="Soop K."/>
            <person name="Spirin V."/>
            <person name="Szebenyi C."/>
            <person name="Tomsovsky M."/>
            <person name="Tulloss R.E."/>
            <person name="Uehling J."/>
            <person name="Grigoriev I.V."/>
            <person name="Vagvolgyi C."/>
            <person name="Papp T."/>
            <person name="Martin F.M."/>
            <person name="Miettinen O."/>
            <person name="Hibbett D.S."/>
            <person name="Nagy L.G."/>
        </authorList>
    </citation>
    <scope>NUCLEOTIDE SEQUENCE [LARGE SCALE GENOMIC DNA]</scope>
    <source>
        <strain evidence="2 3">CBS 962.96</strain>
    </source>
</reference>
<evidence type="ECO:0000256" key="1">
    <source>
        <dbReference type="SAM" id="SignalP"/>
    </source>
</evidence>
<accession>A0A4S8KQY6</accession>
<feature type="signal peptide" evidence="1">
    <location>
        <begin position="1"/>
        <end position="22"/>
    </location>
</feature>
<organism evidence="2 3">
    <name type="scientific">Dendrothele bispora (strain CBS 962.96)</name>
    <dbReference type="NCBI Taxonomy" id="1314807"/>
    <lineage>
        <taxon>Eukaryota</taxon>
        <taxon>Fungi</taxon>
        <taxon>Dikarya</taxon>
        <taxon>Basidiomycota</taxon>
        <taxon>Agaricomycotina</taxon>
        <taxon>Agaricomycetes</taxon>
        <taxon>Agaricomycetidae</taxon>
        <taxon>Agaricales</taxon>
        <taxon>Agaricales incertae sedis</taxon>
        <taxon>Dendrothele</taxon>
    </lineage>
</organism>
<dbReference type="EMBL" id="ML180258">
    <property type="protein sequence ID" value="THU78119.1"/>
    <property type="molecule type" value="Genomic_DNA"/>
</dbReference>
<name>A0A4S8KQY6_DENBC</name>
<dbReference type="AlphaFoldDB" id="A0A4S8KQY6"/>
<gene>
    <name evidence="2" type="ORF">K435DRAFT_845907</name>
</gene>
<keyword evidence="1" id="KW-0732">Signal</keyword>
<proteinExistence type="predicted"/>
<protein>
    <submittedName>
        <fullName evidence="2">Uncharacterized protein</fullName>
    </submittedName>
</protein>
<sequence>MKFFSTLFAIVFVSLAVGMTNAAVVSRGRGRHCPQSRVIVLHPRPLGYNRKYNPSYMCSNWDNETSKCIEMKEYSTKDSSNQAKIRASSNLRVKNSTISRAGEGVDLSRSLEWSGSREPEYLSP</sequence>
<feature type="chain" id="PRO_5020767214" evidence="1">
    <location>
        <begin position="23"/>
        <end position="124"/>
    </location>
</feature>
<evidence type="ECO:0000313" key="3">
    <source>
        <dbReference type="Proteomes" id="UP000297245"/>
    </source>
</evidence>
<dbReference type="Proteomes" id="UP000297245">
    <property type="component" value="Unassembled WGS sequence"/>
</dbReference>
<keyword evidence="3" id="KW-1185">Reference proteome</keyword>
<evidence type="ECO:0000313" key="2">
    <source>
        <dbReference type="EMBL" id="THU78119.1"/>
    </source>
</evidence>